<dbReference type="Gene3D" id="3.40.50.720">
    <property type="entry name" value="NAD(P)-binding Rossmann-like Domain"/>
    <property type="match status" value="1"/>
</dbReference>
<dbReference type="GO" id="GO:0061503">
    <property type="term" value="F:tRNA threonylcarbamoyladenosine dehydratase"/>
    <property type="evidence" value="ECO:0007669"/>
    <property type="project" value="TreeGrafter"/>
</dbReference>
<dbReference type="PANTHER" id="PTHR43267">
    <property type="entry name" value="TRNA THREONYLCARBAMOYLADENOSINE DEHYDRATASE"/>
    <property type="match status" value="1"/>
</dbReference>
<name>A0AAX4HUZ4_9BACT</name>
<dbReference type="Pfam" id="PF00899">
    <property type="entry name" value="ThiF"/>
    <property type="match status" value="1"/>
</dbReference>
<dbReference type="SUPFAM" id="SSF69572">
    <property type="entry name" value="Activating enzymes of the ubiquitin-like proteins"/>
    <property type="match status" value="1"/>
</dbReference>
<dbReference type="KEGG" id="psti:SOO65_09880"/>
<evidence type="ECO:0000313" key="2">
    <source>
        <dbReference type="EMBL" id="WPU67061.1"/>
    </source>
</evidence>
<protein>
    <submittedName>
        <fullName evidence="2">tRNA threonylcarbamoyladenosine dehydratase</fullName>
    </submittedName>
</protein>
<sequence>MEYTDYDTRFSGIGRLFGRTGLDKIKSARVLVIGIGGVGSWVAESLARTGLGAMTLVDLDDVCITNINRQVLAVSSTVGQFKVDVMKNRIKDIQPLCEVETKQCFFNPKNLENIFDRHYDFVVDACDDFTNKCYLIDHCRKNNIPLVVMGGAGGKIDPLQIKVTDMSTSSNDRLLARLRKKLRQDFAFPLENQGNFGVWAVWSHERAVYPTANGCLTYKPPGMAKNMDCEEGFGSASFVTGAFAFAATSLILREMTKGLNVPTESEK</sequence>
<gene>
    <name evidence="2" type="ORF">SOO65_09880</name>
</gene>
<feature type="domain" description="THIF-type NAD/FAD binding fold" evidence="1">
    <location>
        <begin position="15"/>
        <end position="159"/>
    </location>
</feature>
<reference evidence="2 3" key="1">
    <citation type="submission" date="2023-11" db="EMBL/GenBank/DDBJ databases">
        <title>Peredibacter starrii A3.12.</title>
        <authorList>
            <person name="Mitchell R.J."/>
        </authorList>
    </citation>
    <scope>NUCLEOTIDE SEQUENCE [LARGE SCALE GENOMIC DNA]</scope>
    <source>
        <strain evidence="2 3">A3.12</strain>
    </source>
</reference>
<dbReference type="InterPro" id="IPR035985">
    <property type="entry name" value="Ubiquitin-activating_enz"/>
</dbReference>
<organism evidence="2 3">
    <name type="scientific">Peredibacter starrii</name>
    <dbReference type="NCBI Taxonomy" id="28202"/>
    <lineage>
        <taxon>Bacteria</taxon>
        <taxon>Pseudomonadati</taxon>
        <taxon>Bdellovibrionota</taxon>
        <taxon>Bacteriovoracia</taxon>
        <taxon>Bacteriovoracales</taxon>
        <taxon>Bacteriovoracaceae</taxon>
        <taxon>Peredibacter</taxon>
    </lineage>
</organism>
<keyword evidence="3" id="KW-1185">Reference proteome</keyword>
<dbReference type="AlphaFoldDB" id="A0AAX4HUZ4"/>
<dbReference type="InterPro" id="IPR000594">
    <property type="entry name" value="ThiF_NAD_FAD-bd"/>
</dbReference>
<dbReference type="RefSeq" id="WP_321399880.1">
    <property type="nucleotide sequence ID" value="NZ_CP139487.1"/>
</dbReference>
<accession>A0AAX4HUZ4</accession>
<dbReference type="PANTHER" id="PTHR43267:SF1">
    <property type="entry name" value="TRNA THREONYLCARBAMOYLADENOSINE DEHYDRATASE"/>
    <property type="match status" value="1"/>
</dbReference>
<dbReference type="InterPro" id="IPR045886">
    <property type="entry name" value="ThiF/MoeB/HesA"/>
</dbReference>
<dbReference type="GO" id="GO:0008641">
    <property type="term" value="F:ubiquitin-like modifier activating enzyme activity"/>
    <property type="evidence" value="ECO:0007669"/>
    <property type="project" value="InterPro"/>
</dbReference>
<dbReference type="CDD" id="cd00755">
    <property type="entry name" value="YgdL_like"/>
    <property type="match status" value="1"/>
</dbReference>
<proteinExistence type="predicted"/>
<dbReference type="EMBL" id="CP139487">
    <property type="protein sequence ID" value="WPU67061.1"/>
    <property type="molecule type" value="Genomic_DNA"/>
</dbReference>
<dbReference type="GO" id="GO:0061504">
    <property type="term" value="P:cyclic threonylcarbamoyladenosine biosynthetic process"/>
    <property type="evidence" value="ECO:0007669"/>
    <property type="project" value="TreeGrafter"/>
</dbReference>
<evidence type="ECO:0000313" key="3">
    <source>
        <dbReference type="Proteomes" id="UP001324634"/>
    </source>
</evidence>
<evidence type="ECO:0000259" key="1">
    <source>
        <dbReference type="Pfam" id="PF00899"/>
    </source>
</evidence>
<dbReference type="Proteomes" id="UP001324634">
    <property type="component" value="Chromosome"/>
</dbReference>